<gene>
    <name evidence="1" type="ORF">WQQ_29740</name>
</gene>
<comment type="caution">
    <text evidence="1">The sequence shown here is derived from an EMBL/GenBank/DDBJ whole genome shotgun (WGS) entry which is preliminary data.</text>
</comment>
<organism evidence="1 2">
    <name type="scientific">Hydrocarboniphaga effusa AP103</name>
    <dbReference type="NCBI Taxonomy" id="1172194"/>
    <lineage>
        <taxon>Bacteria</taxon>
        <taxon>Pseudomonadati</taxon>
        <taxon>Pseudomonadota</taxon>
        <taxon>Gammaproteobacteria</taxon>
        <taxon>Nevskiales</taxon>
        <taxon>Nevskiaceae</taxon>
        <taxon>Hydrocarboniphaga</taxon>
    </lineage>
</organism>
<dbReference type="AlphaFoldDB" id="I7ZCI7"/>
<protein>
    <submittedName>
        <fullName evidence="1">Uncharacterized protein</fullName>
    </submittedName>
</protein>
<dbReference type="EMBL" id="AKGD01000002">
    <property type="protein sequence ID" value="EIT69392.1"/>
    <property type="molecule type" value="Genomic_DNA"/>
</dbReference>
<proteinExistence type="predicted"/>
<accession>I7ZCI7</accession>
<name>I7ZCI7_9GAMM</name>
<dbReference type="Proteomes" id="UP000003704">
    <property type="component" value="Unassembled WGS sequence"/>
</dbReference>
<evidence type="ECO:0000313" key="2">
    <source>
        <dbReference type="Proteomes" id="UP000003704"/>
    </source>
</evidence>
<keyword evidence="2" id="KW-1185">Reference proteome</keyword>
<reference evidence="1 2" key="1">
    <citation type="journal article" date="2012" name="J. Bacteriol.">
        <title>Genome Sequence of n-Alkane-Degrading Hydrocarboniphaga effusa Strain AP103T (ATCC BAA-332T).</title>
        <authorList>
            <person name="Chang H.K."/>
            <person name="Zylstra G.J."/>
            <person name="Chae J.C."/>
        </authorList>
    </citation>
    <scope>NUCLEOTIDE SEQUENCE [LARGE SCALE GENOMIC DNA]</scope>
    <source>
        <strain evidence="1 2">AP103</strain>
    </source>
</reference>
<sequence length="83" mass="9126">MNRQGFAATGLPSGRVYWLRPGRAVRENRPTRPSAQSLPQSAKAALPCTVPAATESATAPFFTRISFLRFSNPISIRRELRAP</sequence>
<evidence type="ECO:0000313" key="1">
    <source>
        <dbReference type="EMBL" id="EIT69392.1"/>
    </source>
</evidence>